<comment type="caution">
    <text evidence="2">The sequence shown here is derived from an EMBL/GenBank/DDBJ whole genome shotgun (WGS) entry which is preliminary data.</text>
</comment>
<evidence type="ECO:0000313" key="2">
    <source>
        <dbReference type="EMBL" id="ROP26564.1"/>
    </source>
</evidence>
<name>A0A3N1G8M6_9ACTN</name>
<organism evidence="2 3">
    <name type="scientific">Pseudokineococcus lusitanus</name>
    <dbReference type="NCBI Taxonomy" id="763993"/>
    <lineage>
        <taxon>Bacteria</taxon>
        <taxon>Bacillati</taxon>
        <taxon>Actinomycetota</taxon>
        <taxon>Actinomycetes</taxon>
        <taxon>Kineosporiales</taxon>
        <taxon>Kineosporiaceae</taxon>
        <taxon>Pseudokineococcus</taxon>
    </lineage>
</organism>
<evidence type="ECO:0000313" key="3">
    <source>
        <dbReference type="Proteomes" id="UP000276232"/>
    </source>
</evidence>
<feature type="transmembrane region" description="Helical" evidence="1">
    <location>
        <begin position="60"/>
        <end position="81"/>
    </location>
</feature>
<protein>
    <submittedName>
        <fullName evidence="2">Uncharacterized protein</fullName>
    </submittedName>
</protein>
<accession>A0A3N1G8M6</accession>
<feature type="transmembrane region" description="Helical" evidence="1">
    <location>
        <begin position="12"/>
        <end position="32"/>
    </location>
</feature>
<keyword evidence="1" id="KW-0812">Transmembrane</keyword>
<reference evidence="2 3" key="1">
    <citation type="journal article" date="2015" name="Stand. Genomic Sci.">
        <title>Genomic Encyclopedia of Bacterial and Archaeal Type Strains, Phase III: the genomes of soil and plant-associated and newly described type strains.</title>
        <authorList>
            <person name="Whitman W.B."/>
            <person name="Woyke T."/>
            <person name="Klenk H.P."/>
            <person name="Zhou Y."/>
            <person name="Lilburn T.G."/>
            <person name="Beck B.J."/>
            <person name="De Vos P."/>
            <person name="Vandamme P."/>
            <person name="Eisen J.A."/>
            <person name="Garrity G."/>
            <person name="Hugenholtz P."/>
            <person name="Kyrpides N.C."/>
        </authorList>
    </citation>
    <scope>NUCLEOTIDE SEQUENCE [LARGE SCALE GENOMIC DNA]</scope>
    <source>
        <strain evidence="2 3">CECT 7306</strain>
    </source>
</reference>
<keyword evidence="1" id="KW-1133">Transmembrane helix</keyword>
<dbReference type="Proteomes" id="UP000276232">
    <property type="component" value="Unassembled WGS sequence"/>
</dbReference>
<keyword evidence="3" id="KW-1185">Reference proteome</keyword>
<keyword evidence="1" id="KW-0472">Membrane</keyword>
<proteinExistence type="predicted"/>
<dbReference type="AlphaFoldDB" id="A0A3N1G8M6"/>
<gene>
    <name evidence="2" type="ORF">EDC03_3414</name>
</gene>
<evidence type="ECO:0000256" key="1">
    <source>
        <dbReference type="SAM" id="Phobius"/>
    </source>
</evidence>
<dbReference type="RefSeq" id="WP_123381467.1">
    <property type="nucleotide sequence ID" value="NZ_RJKN01000013.1"/>
</dbReference>
<sequence length="194" mass="20550">MIRRRTLALDRFATFVAGLVLLALGAAAVAWWGGWLQQLWSRTPDELTLRTASDVLSASWWPATAVVGGVVLGLLALWWLAAHRTHRSTGPVRLDGSGPGGQLLLVGTAAVSAAAGQLAEARGVRNAKGRFGRDRGQLVADLQAVVDPAADLDAVADEADRALADLAVVLGRPDVVARVRLVVAQDSRPERRVE</sequence>
<dbReference type="EMBL" id="RJKN01000013">
    <property type="protein sequence ID" value="ROP26564.1"/>
    <property type="molecule type" value="Genomic_DNA"/>
</dbReference>
<dbReference type="InParanoid" id="A0A3N1G8M6"/>